<comment type="subcellular location">
    <subcellularLocation>
        <location evidence="1">Cell inner membrane</location>
        <topology evidence="1">Multi-pass membrane protein</topology>
    </subcellularLocation>
    <subcellularLocation>
        <location evidence="2">Cytoplasm</location>
    </subcellularLocation>
</comment>
<proteinExistence type="predicted"/>
<dbReference type="InterPro" id="IPR036095">
    <property type="entry name" value="PTS_EIIB-like_sf"/>
</dbReference>
<dbReference type="InterPro" id="IPR016152">
    <property type="entry name" value="PTrfase/Anion_transptr"/>
</dbReference>
<evidence type="ECO:0000256" key="9">
    <source>
        <dbReference type="ARBA" id="ARBA00022692"/>
    </source>
</evidence>
<dbReference type="GeneID" id="93791577"/>
<dbReference type="InterPro" id="IPR003353">
    <property type="entry name" value="PTS_IIB_fruc"/>
</dbReference>
<organism evidence="16 17">
    <name type="scientific">Streptococcus salivarius</name>
    <dbReference type="NCBI Taxonomy" id="1304"/>
    <lineage>
        <taxon>Bacteria</taxon>
        <taxon>Bacillati</taxon>
        <taxon>Bacillota</taxon>
        <taxon>Bacilli</taxon>
        <taxon>Lactobacillales</taxon>
        <taxon>Streptococcaceae</taxon>
        <taxon>Streptococcus</taxon>
    </lineage>
</organism>
<comment type="caution">
    <text evidence="16">The sequence shown here is derived from an EMBL/GenBank/DDBJ whole genome shotgun (WGS) entry which is preliminary data.</text>
</comment>
<dbReference type="InterPro" id="IPR013014">
    <property type="entry name" value="PTS_EIIC_2"/>
</dbReference>
<dbReference type="NCBIfam" id="TIGR00829">
    <property type="entry name" value="FRU"/>
    <property type="match status" value="1"/>
</dbReference>
<sequence length="658" mass="67581">MKIQDLLNKKVMLLDLQATTKEAAIDEMINSLVDNGVVTDFDVFKAGIMAREAQTSTGLGDGIAMPHSKNAAVKEATVLFAKSNKGVDYESLDGQPTDLFFMIAAPEGANDTHLAALAELSKYLMQDGFADRLRKVTSPDEVIAAFNTGEEEAQAEEAKKAQAVKEAASSDKPLIVAVTACTTGIAHTYMAEESLIKTGEEMGVNVRVETNGASGVGTPLTAEEISKAVGVIVAADKAVETARFDGKKLLSKPVAAGIRQPQELIQNILDGKAEVFHAENAGAAQESSEKLSLGGAFYKHLMSGVSQMLPFVIGGGIMIALAFLLDQIMGVPKDQLSQLGSYHEIAAQFKAIGGAAFGFMLPVLAGYIAYSIAEKPGLVSGFVAGAIASSGAAFGGVPFASGGKATLALAGVSSGFLGALVGGFLAGGVILVLRKLLAGIPRALEGIRSILLLPLLGVFATGFLMLAVNIPMAAINTGLNNFLSSLSGSSAVLLGLLVGGMMAVDMGGPVNKAAYVFGTGTLAATVTSGGSVVMAAVMAAGMVPPLAVFVATLLFKDKFTEEERNSGLTNIVMGLSFITEGAIPFGAADPARAIPSFIVGSALTGALVGMAGIKLMAPHGGIFVIALTSNALLYLLFILIGAVVSGILFGFLRKPLDK</sequence>
<evidence type="ECO:0000259" key="15">
    <source>
        <dbReference type="PROSITE" id="PS51104"/>
    </source>
</evidence>
<evidence type="ECO:0000256" key="5">
    <source>
        <dbReference type="ARBA" id="ARBA00022553"/>
    </source>
</evidence>
<dbReference type="PATRIC" id="fig|1304.173.peg.389"/>
<accession>A0A074IVW6</accession>
<keyword evidence="9 12" id="KW-0812">Transmembrane</keyword>
<dbReference type="PANTHER" id="PTHR30505:SF28">
    <property type="entry name" value="PTS SYSTEM 2-O-ALPHA-MANNOSYL-D-GLYCERATE-SPECIFIC EIIABC COMPONENT"/>
    <property type="match status" value="1"/>
</dbReference>
<dbReference type="PANTHER" id="PTHR30505">
    <property type="entry name" value="FRUCTOSE-LIKE PERMEASE"/>
    <property type="match status" value="1"/>
</dbReference>
<dbReference type="PROSITE" id="PS51094">
    <property type="entry name" value="PTS_EIIA_TYPE_2"/>
    <property type="match status" value="1"/>
</dbReference>
<evidence type="ECO:0000256" key="8">
    <source>
        <dbReference type="ARBA" id="ARBA00022683"/>
    </source>
</evidence>
<feature type="transmembrane region" description="Helical" evidence="12">
    <location>
        <begin position="632"/>
        <end position="652"/>
    </location>
</feature>
<keyword evidence="10 12" id="KW-1133">Transmembrane helix</keyword>
<keyword evidence="6" id="KW-0762">Sugar transport</keyword>
<dbReference type="EMBL" id="JJMT01000012">
    <property type="protein sequence ID" value="KEO45265.1"/>
    <property type="molecule type" value="Genomic_DNA"/>
</dbReference>
<gene>
    <name evidence="16" type="ORF">DL07_02030</name>
</gene>
<keyword evidence="7" id="KW-0808">Transferase</keyword>
<reference evidence="16 17" key="1">
    <citation type="submission" date="2014-04" db="EMBL/GenBank/DDBJ databases">
        <title>Variable characteristics of bacteriocin-producing Streptococcus salivarius strains isolated from Malaysian subjects.</title>
        <authorList>
            <person name="Philip K."/>
            <person name="Barbour A."/>
        </authorList>
    </citation>
    <scope>NUCLEOTIDE SEQUENCE [LARGE SCALE GENOMIC DNA]</scope>
    <source>
        <strain evidence="16 17">NU10</strain>
    </source>
</reference>
<dbReference type="GO" id="GO:0005737">
    <property type="term" value="C:cytoplasm"/>
    <property type="evidence" value="ECO:0007669"/>
    <property type="project" value="UniProtKB-SubCell"/>
</dbReference>
<feature type="transmembrane region" description="Helical" evidence="12">
    <location>
        <begin position="345"/>
        <end position="370"/>
    </location>
</feature>
<feature type="transmembrane region" description="Helical" evidence="12">
    <location>
        <begin position="449"/>
        <end position="470"/>
    </location>
</feature>
<dbReference type="InterPro" id="IPR006327">
    <property type="entry name" value="PTS_IIC_fruc"/>
</dbReference>
<feature type="transmembrane region" description="Helical" evidence="12">
    <location>
        <begin position="416"/>
        <end position="437"/>
    </location>
</feature>
<dbReference type="RefSeq" id="WP_002885474.1">
    <property type="nucleotide sequence ID" value="NZ_BPPT01000010.1"/>
</dbReference>
<evidence type="ECO:0000256" key="11">
    <source>
        <dbReference type="ARBA" id="ARBA00023136"/>
    </source>
</evidence>
<dbReference type="Gene3D" id="3.40.50.2300">
    <property type="match status" value="1"/>
</dbReference>
<dbReference type="InterPro" id="IPR002178">
    <property type="entry name" value="PTS_EIIA_type-2_dom"/>
</dbReference>
<dbReference type="InterPro" id="IPR050864">
    <property type="entry name" value="Bacterial_PTS_Sugar_Transport"/>
</dbReference>
<dbReference type="KEGG" id="ssah:HSISS4_00324"/>
<dbReference type="InterPro" id="IPR013011">
    <property type="entry name" value="PTS_EIIB_2"/>
</dbReference>
<dbReference type="KEGG" id="strs:SSAL8618_02190"/>
<protein>
    <submittedName>
        <fullName evidence="16">PTS fructose transporter subunit IIC</fullName>
    </submittedName>
</protein>
<keyword evidence="5" id="KW-0597">Phosphoprotein</keyword>
<dbReference type="InterPro" id="IPR003501">
    <property type="entry name" value="PTS_EIIB_2/3"/>
</dbReference>
<evidence type="ECO:0000313" key="17">
    <source>
        <dbReference type="Proteomes" id="UP000027855"/>
    </source>
</evidence>
<evidence type="ECO:0000313" key="16">
    <source>
        <dbReference type="EMBL" id="KEO45265.1"/>
    </source>
</evidence>
<dbReference type="CDD" id="cd05569">
    <property type="entry name" value="PTS_IIB_fructose"/>
    <property type="match status" value="1"/>
</dbReference>
<evidence type="ECO:0000259" key="14">
    <source>
        <dbReference type="PROSITE" id="PS51099"/>
    </source>
</evidence>
<evidence type="ECO:0000256" key="10">
    <source>
        <dbReference type="ARBA" id="ARBA00022989"/>
    </source>
</evidence>
<dbReference type="GO" id="GO:0005886">
    <property type="term" value="C:plasma membrane"/>
    <property type="evidence" value="ECO:0007669"/>
    <property type="project" value="UniProtKB-SubCell"/>
</dbReference>
<dbReference type="FunFam" id="3.40.930.10:FF:000009">
    <property type="entry name" value="PTS system, fructose specific IIABC component"/>
    <property type="match status" value="1"/>
</dbReference>
<dbReference type="Proteomes" id="UP000027855">
    <property type="component" value="Unassembled WGS sequence"/>
</dbReference>
<dbReference type="GO" id="GO:0005351">
    <property type="term" value="F:carbohydrate:proton symporter activity"/>
    <property type="evidence" value="ECO:0007669"/>
    <property type="project" value="InterPro"/>
</dbReference>
<dbReference type="InterPro" id="IPR004715">
    <property type="entry name" value="PTS_IIA_fruc"/>
</dbReference>
<dbReference type="PROSITE" id="PS51104">
    <property type="entry name" value="PTS_EIIC_TYPE_2"/>
    <property type="match status" value="1"/>
</dbReference>
<dbReference type="CDD" id="cd00211">
    <property type="entry name" value="PTS_IIA_fru"/>
    <property type="match status" value="1"/>
</dbReference>
<evidence type="ECO:0000256" key="2">
    <source>
        <dbReference type="ARBA" id="ARBA00004496"/>
    </source>
</evidence>
<dbReference type="InterPro" id="IPR003352">
    <property type="entry name" value="PTS_EIIC"/>
</dbReference>
<evidence type="ECO:0000256" key="1">
    <source>
        <dbReference type="ARBA" id="ARBA00004429"/>
    </source>
</evidence>
<keyword evidence="11 12" id="KW-0472">Membrane</keyword>
<evidence type="ECO:0000256" key="4">
    <source>
        <dbReference type="ARBA" id="ARBA00022475"/>
    </source>
</evidence>
<evidence type="ECO:0000259" key="13">
    <source>
        <dbReference type="PROSITE" id="PS51094"/>
    </source>
</evidence>
<feature type="transmembrane region" description="Helical" evidence="12">
    <location>
        <begin position="308"/>
        <end position="325"/>
    </location>
</feature>
<feature type="transmembrane region" description="Helical" evidence="12">
    <location>
        <begin position="567"/>
        <end position="587"/>
    </location>
</feature>
<evidence type="ECO:0000256" key="3">
    <source>
        <dbReference type="ARBA" id="ARBA00022448"/>
    </source>
</evidence>
<keyword evidence="4" id="KW-1003">Cell membrane</keyword>
<dbReference type="GO" id="GO:0090563">
    <property type="term" value="F:protein-phosphocysteine-sugar phosphotransferase activity"/>
    <property type="evidence" value="ECO:0007669"/>
    <property type="project" value="TreeGrafter"/>
</dbReference>
<feature type="domain" description="PTS EIIA type-2" evidence="13">
    <location>
        <begin position="5"/>
        <end position="149"/>
    </location>
</feature>
<dbReference type="Pfam" id="PF00359">
    <property type="entry name" value="PTS_EIIA_2"/>
    <property type="match status" value="1"/>
</dbReference>
<dbReference type="PROSITE" id="PS51099">
    <property type="entry name" value="PTS_EIIB_TYPE_2"/>
    <property type="match status" value="1"/>
</dbReference>
<evidence type="ECO:0000256" key="12">
    <source>
        <dbReference type="SAM" id="Phobius"/>
    </source>
</evidence>
<feature type="domain" description="PTS EIIB type-2" evidence="14">
    <location>
        <begin position="175"/>
        <end position="270"/>
    </location>
</feature>
<feature type="transmembrane region" description="Helical" evidence="12">
    <location>
        <begin position="482"/>
        <end position="504"/>
    </location>
</feature>
<dbReference type="Pfam" id="PF02302">
    <property type="entry name" value="PTS_IIB"/>
    <property type="match status" value="1"/>
</dbReference>
<dbReference type="SUPFAM" id="SSF55804">
    <property type="entry name" value="Phoshotransferase/anion transport protein"/>
    <property type="match status" value="1"/>
</dbReference>
<feature type="transmembrane region" description="Helical" evidence="12">
    <location>
        <begin position="377"/>
        <end position="396"/>
    </location>
</feature>
<dbReference type="AlphaFoldDB" id="A0A074IVW6"/>
<dbReference type="SUPFAM" id="SSF52794">
    <property type="entry name" value="PTS system IIB component-like"/>
    <property type="match status" value="1"/>
</dbReference>
<name>A0A074IVW6_STRSL</name>
<feature type="domain" description="PTS EIIC type-2" evidence="15">
    <location>
        <begin position="297"/>
        <end position="658"/>
    </location>
</feature>
<evidence type="ECO:0000256" key="6">
    <source>
        <dbReference type="ARBA" id="ARBA00022597"/>
    </source>
</evidence>
<dbReference type="NCBIfam" id="TIGR00848">
    <property type="entry name" value="fruA"/>
    <property type="match status" value="1"/>
</dbReference>
<keyword evidence="8" id="KW-0598">Phosphotransferase system</keyword>
<feature type="transmembrane region" description="Helical" evidence="12">
    <location>
        <begin position="536"/>
        <end position="555"/>
    </location>
</feature>
<evidence type="ECO:0000256" key="7">
    <source>
        <dbReference type="ARBA" id="ARBA00022679"/>
    </source>
</evidence>
<dbReference type="Gene3D" id="3.40.930.10">
    <property type="entry name" value="Mannitol-specific EII, Chain A"/>
    <property type="match status" value="1"/>
</dbReference>
<dbReference type="SMR" id="A0A074IVW6"/>
<dbReference type="GO" id="GO:0009401">
    <property type="term" value="P:phosphoenolpyruvate-dependent sugar phosphotransferase system"/>
    <property type="evidence" value="ECO:0007669"/>
    <property type="project" value="UniProtKB-KW"/>
</dbReference>
<dbReference type="NCBIfam" id="TIGR01427">
    <property type="entry name" value="PTS_IIC_fructo"/>
    <property type="match status" value="1"/>
</dbReference>
<keyword evidence="3" id="KW-0813">Transport</keyword>
<dbReference type="Pfam" id="PF02378">
    <property type="entry name" value="PTS_EIIC"/>
    <property type="match status" value="1"/>
</dbReference>
<dbReference type="GO" id="GO:0022877">
    <property type="term" value="F:protein-N(PI)-phosphohistidine-fructose phosphotransferase system transporter activity"/>
    <property type="evidence" value="ECO:0007669"/>
    <property type="project" value="InterPro"/>
</dbReference>